<name>A0A1H7MYD6_9EURY</name>
<dbReference type="STRING" id="190974.SAMN05216439_0087"/>
<sequence length="149" mass="17885">MKNDYAIKLTSNFILSYLKFIVDTDEIYKNPKIKKFYKKSEHTIPYKANLFDMDLCGVMFRDPAGNFIKYTDFFAVTIPRKYDLKKYKCRKKLKKVTESYLDDKYSVWTDSVDIINEFVDLKDREFDEMLNIENMIGMRRSYARTLLIV</sequence>
<reference evidence="1 2" key="1">
    <citation type="submission" date="2016-10" db="EMBL/GenBank/DDBJ databases">
        <authorList>
            <person name="de Groot N.N."/>
        </authorList>
    </citation>
    <scope>NUCLEOTIDE SEQUENCE [LARGE SCALE GENOMIC DNA]</scope>
    <source>
        <strain evidence="1 2">DSM 11978</strain>
    </source>
</reference>
<organism evidence="1 2">
    <name type="scientific">Methanobrevibacter gottschalkii</name>
    <dbReference type="NCBI Taxonomy" id="190974"/>
    <lineage>
        <taxon>Archaea</taxon>
        <taxon>Methanobacteriati</taxon>
        <taxon>Methanobacteriota</taxon>
        <taxon>Methanomada group</taxon>
        <taxon>Methanobacteria</taxon>
        <taxon>Methanobacteriales</taxon>
        <taxon>Methanobacteriaceae</taxon>
        <taxon>Methanobrevibacter</taxon>
    </lineage>
</organism>
<dbReference type="AlphaFoldDB" id="A0A1H7MYD6"/>
<gene>
    <name evidence="1" type="ORF">SAMN05216439_0087</name>
</gene>
<proteinExistence type="predicted"/>
<dbReference type="Proteomes" id="UP000199506">
    <property type="component" value="Unassembled WGS sequence"/>
</dbReference>
<evidence type="ECO:0000313" key="2">
    <source>
        <dbReference type="Proteomes" id="UP000199506"/>
    </source>
</evidence>
<accession>A0A1H7MYD6</accession>
<protein>
    <submittedName>
        <fullName evidence="1">Uncharacterized protein</fullName>
    </submittedName>
</protein>
<evidence type="ECO:0000313" key="1">
    <source>
        <dbReference type="EMBL" id="SEL16204.1"/>
    </source>
</evidence>
<dbReference type="EMBL" id="FOAK01000011">
    <property type="protein sequence ID" value="SEL16204.1"/>
    <property type="molecule type" value="Genomic_DNA"/>
</dbReference>